<protein>
    <recommendedName>
        <fullName evidence="11">Cytochrome c oxidase subunit 4, mitochondrial</fullName>
    </recommendedName>
    <alternativeName>
        <fullName evidence="10">Cytochrome c oxidase polypeptide IV</fullName>
    </alternativeName>
</protein>
<feature type="binding site" evidence="12">
    <location>
        <position position="105"/>
    </location>
    <ligand>
        <name>Zn(2+)</name>
        <dbReference type="ChEBI" id="CHEBI:29105"/>
    </ligand>
</feature>
<feature type="region of interest" description="Disordered" evidence="13">
    <location>
        <begin position="1"/>
        <end position="47"/>
    </location>
</feature>
<sequence length="166" mass="18398">MTVEAKSKWDPQPGESAGKMVSFEEAKTPSDLLAPGAKPGTVPTDLEQSTGLERLELLGKMQGIDIFDQKPLDASRLGTIQDPIVVKSAGEEHYVGCTGYPADSHTVIWLTVSKDRPVERCSECGNTIKMDYVGPKEDPHAHSHDHHGPYEPKTFADYVKPEYWYR</sequence>
<keyword evidence="5" id="KW-0999">Mitochondrion inner membrane</keyword>
<feature type="binding site" evidence="12">
    <location>
        <position position="97"/>
    </location>
    <ligand>
        <name>Zn(2+)</name>
        <dbReference type="ChEBI" id="CHEBI:29105"/>
    </ligand>
</feature>
<evidence type="ECO:0000256" key="13">
    <source>
        <dbReference type="SAM" id="MobiDB-lite"/>
    </source>
</evidence>
<dbReference type="InterPro" id="IPR002124">
    <property type="entry name" value="Cyt_c_oxidase_su5b"/>
</dbReference>
<dbReference type="EMBL" id="LHPM01000009">
    <property type="protein sequence ID" value="OAL67759.1"/>
    <property type="molecule type" value="Genomic_DNA"/>
</dbReference>
<evidence type="ECO:0000256" key="8">
    <source>
        <dbReference type="ARBA" id="ARBA00023128"/>
    </source>
</evidence>
<dbReference type="SUPFAM" id="SSF57802">
    <property type="entry name" value="Rubredoxin-like"/>
    <property type="match status" value="1"/>
</dbReference>
<evidence type="ECO:0000313" key="15">
    <source>
        <dbReference type="Proteomes" id="UP000243015"/>
    </source>
</evidence>
<gene>
    <name evidence="14" type="ORF">A7C99_0890</name>
</gene>
<evidence type="ECO:0000256" key="4">
    <source>
        <dbReference type="ARBA" id="ARBA00022723"/>
    </source>
</evidence>
<dbReference type="GO" id="GO:0006123">
    <property type="term" value="P:mitochondrial electron transport, cytochrome c to oxygen"/>
    <property type="evidence" value="ECO:0007669"/>
    <property type="project" value="InterPro"/>
</dbReference>
<dbReference type="Proteomes" id="UP000243015">
    <property type="component" value="Unassembled WGS sequence"/>
</dbReference>
<keyword evidence="8" id="KW-0496">Mitochondrion</keyword>
<proteinExistence type="inferred from homology"/>
<comment type="subcellular location">
    <subcellularLocation>
        <location evidence="1">Mitochondrion inner membrane</location>
        <topology evidence="1">Peripheral membrane protein</topology>
        <orientation evidence="1">Matrix side</orientation>
    </subcellularLocation>
</comment>
<dbReference type="GO" id="GO:0045277">
    <property type="term" value="C:respiratory chain complex IV"/>
    <property type="evidence" value="ECO:0007669"/>
    <property type="project" value="InterPro"/>
</dbReference>
<dbReference type="GO" id="GO:0046872">
    <property type="term" value="F:metal ion binding"/>
    <property type="evidence" value="ECO:0007669"/>
    <property type="project" value="UniProtKB-KW"/>
</dbReference>
<dbReference type="AlphaFoldDB" id="A0A178F602"/>
<dbReference type="CDD" id="cd00924">
    <property type="entry name" value="Cyt_c_Oxidase_Vb"/>
    <property type="match status" value="1"/>
</dbReference>
<evidence type="ECO:0000256" key="5">
    <source>
        <dbReference type="ARBA" id="ARBA00022792"/>
    </source>
</evidence>
<comment type="caution">
    <text evidence="14">The sequence shown here is derived from an EMBL/GenBank/DDBJ whole genome shotgun (WGS) entry which is preliminary data.</text>
</comment>
<name>A0A178F602_TRIRU</name>
<evidence type="ECO:0000256" key="6">
    <source>
        <dbReference type="ARBA" id="ARBA00022833"/>
    </source>
</evidence>
<dbReference type="VEuPathDB" id="FungiDB:TERG_06224"/>
<dbReference type="FunFam" id="2.60.11.10:FF:000003">
    <property type="entry name" value="Cytochrome c oxidase subunit IV"/>
    <property type="match status" value="1"/>
</dbReference>
<dbReference type="InterPro" id="IPR036972">
    <property type="entry name" value="Cyt_c_oxidase_su5b_sf"/>
</dbReference>
<feature type="binding site" evidence="12">
    <location>
        <position position="121"/>
    </location>
    <ligand>
        <name>Zn(2+)</name>
        <dbReference type="ChEBI" id="CHEBI:29105"/>
    </ligand>
</feature>
<evidence type="ECO:0000256" key="7">
    <source>
        <dbReference type="ARBA" id="ARBA00022946"/>
    </source>
</evidence>
<comment type="pathway">
    <text evidence="2">Energy metabolism; oxidative phosphorylation.</text>
</comment>
<accession>A0A178F602</accession>
<keyword evidence="7" id="KW-0809">Transit peptide</keyword>
<dbReference type="Pfam" id="PF01215">
    <property type="entry name" value="COX5B"/>
    <property type="match status" value="1"/>
</dbReference>
<evidence type="ECO:0000256" key="1">
    <source>
        <dbReference type="ARBA" id="ARBA00004443"/>
    </source>
</evidence>
<evidence type="ECO:0000313" key="14">
    <source>
        <dbReference type="EMBL" id="OAL67759.1"/>
    </source>
</evidence>
<organism evidence="14 15">
    <name type="scientific">Trichophyton rubrum</name>
    <name type="common">Athlete's foot fungus</name>
    <name type="synonym">Epidermophyton rubrum</name>
    <dbReference type="NCBI Taxonomy" id="5551"/>
    <lineage>
        <taxon>Eukaryota</taxon>
        <taxon>Fungi</taxon>
        <taxon>Dikarya</taxon>
        <taxon>Ascomycota</taxon>
        <taxon>Pezizomycotina</taxon>
        <taxon>Eurotiomycetes</taxon>
        <taxon>Eurotiomycetidae</taxon>
        <taxon>Onygenales</taxon>
        <taxon>Arthrodermataceae</taxon>
        <taxon>Trichophyton</taxon>
    </lineage>
</organism>
<dbReference type="PANTHER" id="PTHR10122:SF0">
    <property type="entry name" value="CYTOCHROME C OXIDASE SUBUNIT 5B, ISOFORM A-RELATED"/>
    <property type="match status" value="1"/>
</dbReference>
<keyword evidence="6 12" id="KW-0862">Zinc</keyword>
<dbReference type="Gene3D" id="2.60.11.10">
    <property type="entry name" value="Cytochrome c oxidase, subunit Vb"/>
    <property type="match status" value="1"/>
</dbReference>
<dbReference type="GO" id="GO:0005743">
    <property type="term" value="C:mitochondrial inner membrane"/>
    <property type="evidence" value="ECO:0007669"/>
    <property type="project" value="UniProtKB-SubCell"/>
</dbReference>
<evidence type="ECO:0000256" key="9">
    <source>
        <dbReference type="ARBA" id="ARBA00023136"/>
    </source>
</evidence>
<keyword evidence="9" id="KW-0472">Membrane</keyword>
<reference evidence="14 15" key="1">
    <citation type="submission" date="2016-05" db="EMBL/GenBank/DDBJ databases">
        <title>Genome sequencing of Trichophyton rubrum CMCC(F)T1i isolated from hair.</title>
        <authorList>
            <person name="Zhan P."/>
            <person name="Tao Y."/>
            <person name="Liu W."/>
        </authorList>
    </citation>
    <scope>NUCLEOTIDE SEQUENCE [LARGE SCALE GENOMIC DNA]</scope>
    <source>
        <strain evidence="15">CMCC(F)T1i</strain>
    </source>
</reference>
<evidence type="ECO:0000256" key="10">
    <source>
        <dbReference type="ARBA" id="ARBA00031366"/>
    </source>
</evidence>
<keyword evidence="4 12" id="KW-0479">Metal-binding</keyword>
<evidence type="ECO:0000256" key="2">
    <source>
        <dbReference type="ARBA" id="ARBA00004673"/>
    </source>
</evidence>
<evidence type="ECO:0000256" key="11">
    <source>
        <dbReference type="ARBA" id="ARBA00070613"/>
    </source>
</evidence>
<evidence type="ECO:0000256" key="12">
    <source>
        <dbReference type="PIRSR" id="PIRSR602124-2"/>
    </source>
</evidence>
<evidence type="ECO:0000256" key="3">
    <source>
        <dbReference type="ARBA" id="ARBA00010292"/>
    </source>
</evidence>
<dbReference type="PANTHER" id="PTHR10122">
    <property type="entry name" value="CYTOCHROME C OXIDASE SUBUNIT 5B, MITOCHONDRIAL"/>
    <property type="match status" value="1"/>
</dbReference>
<dbReference type="PROSITE" id="PS51359">
    <property type="entry name" value="COX5B_2"/>
    <property type="match status" value="1"/>
</dbReference>
<comment type="similarity">
    <text evidence="3">Belongs to the cytochrome c oxidase subunit 5B family.</text>
</comment>
<feature type="binding site" evidence="12">
    <location>
        <position position="124"/>
    </location>
    <ligand>
        <name>Zn(2+)</name>
        <dbReference type="ChEBI" id="CHEBI:29105"/>
    </ligand>
</feature>